<feature type="compositionally biased region" description="Polar residues" evidence="1">
    <location>
        <begin position="215"/>
        <end position="224"/>
    </location>
</feature>
<feature type="region of interest" description="Disordered" evidence="1">
    <location>
        <begin position="106"/>
        <end position="126"/>
    </location>
</feature>
<protein>
    <submittedName>
        <fullName evidence="2">Uncharacterized protein</fullName>
    </submittedName>
</protein>
<feature type="region of interest" description="Disordered" evidence="1">
    <location>
        <begin position="443"/>
        <end position="465"/>
    </location>
</feature>
<feature type="region of interest" description="Disordered" evidence="1">
    <location>
        <begin position="200"/>
        <end position="238"/>
    </location>
</feature>
<accession>A0A9D4UC56</accession>
<keyword evidence="3" id="KW-1185">Reference proteome</keyword>
<dbReference type="InterPro" id="IPR012862">
    <property type="entry name" value="DUF1635"/>
</dbReference>
<gene>
    <name evidence="2" type="ORF">GOP47_0019627</name>
</gene>
<evidence type="ECO:0000313" key="3">
    <source>
        <dbReference type="Proteomes" id="UP000886520"/>
    </source>
</evidence>
<organism evidence="2 3">
    <name type="scientific">Adiantum capillus-veneris</name>
    <name type="common">Maidenhair fern</name>
    <dbReference type="NCBI Taxonomy" id="13818"/>
    <lineage>
        <taxon>Eukaryota</taxon>
        <taxon>Viridiplantae</taxon>
        <taxon>Streptophyta</taxon>
        <taxon>Embryophyta</taxon>
        <taxon>Tracheophyta</taxon>
        <taxon>Polypodiopsida</taxon>
        <taxon>Polypodiidae</taxon>
        <taxon>Polypodiales</taxon>
        <taxon>Pteridineae</taxon>
        <taxon>Pteridaceae</taxon>
        <taxon>Vittarioideae</taxon>
        <taxon>Adiantum</taxon>
    </lineage>
</organism>
<evidence type="ECO:0000313" key="2">
    <source>
        <dbReference type="EMBL" id="KAI5064932.1"/>
    </source>
</evidence>
<dbReference type="AlphaFoldDB" id="A0A9D4UC56"/>
<dbReference type="OrthoDB" id="778241at2759"/>
<feature type="compositionally biased region" description="Low complexity" evidence="1">
    <location>
        <begin position="200"/>
        <end position="214"/>
    </location>
</feature>
<comment type="caution">
    <text evidence="2">The sequence shown here is derived from an EMBL/GenBank/DDBJ whole genome shotgun (WGS) entry which is preliminary data.</text>
</comment>
<proteinExistence type="predicted"/>
<name>A0A9D4UC56_ADICA</name>
<evidence type="ECO:0000256" key="1">
    <source>
        <dbReference type="SAM" id="MobiDB-lite"/>
    </source>
</evidence>
<dbReference type="Proteomes" id="UP000886520">
    <property type="component" value="Chromosome 19"/>
</dbReference>
<sequence length="570" mass="61915">MTTSFMDSTQQQLHRQNKGLEALRQQLFCTYMELDHIRKASKMQAKLTDAKLQKLQGMLDATVKERDGAFQECKKLRQCVLNLSNKSPEPIQCMYPPIVSEGQDMQSAGALSNTEHPRSNTTTSEPFQENNLALNTLAQDTLSIFTGDNSWQMDTSCDNSDEQFTMAIASAFDKLDSLELPELQQEENIVSEWEAHLAKASLSSPSSVDSTATSQVPTKGNTEQHPLEPKNRTTGLSSLDGSTIFKINTLVGDPFAVEDPINGTPSISSNVSSLSAQTPVTTMSMKAHALPSIRDTSGPQSTSANVHLSCHLPISANVSPSMSASQSASPIATMSNHLLRLSKPAVPLLAMPASQSAPTTSSAYSPARMPNWFSMPAKLNPSTTSTSAPTPPAFTTPMPLSQSAPILTRHYSCTIQEASLPSPLTPLQNTTHITSLQNGQSKPFFSSTSPQFSKVVPTHTSPTYNQMPAITLSQKRRHLPEPPEANMDTMLSSLPKKGRLLEAVLQAGPLLQQLMLTGPMPQWQHRPRKLNTTQILKVPTSPNSVLSPFSNAQNSPLCLYANQFPFTSTI</sequence>
<reference evidence="2" key="1">
    <citation type="submission" date="2021-01" db="EMBL/GenBank/DDBJ databases">
        <title>Adiantum capillus-veneris genome.</title>
        <authorList>
            <person name="Fang Y."/>
            <person name="Liao Q."/>
        </authorList>
    </citation>
    <scope>NUCLEOTIDE SEQUENCE</scope>
    <source>
        <strain evidence="2">H3</strain>
        <tissue evidence="2">Leaf</tissue>
    </source>
</reference>
<dbReference type="EMBL" id="JABFUD020000019">
    <property type="protein sequence ID" value="KAI5064932.1"/>
    <property type="molecule type" value="Genomic_DNA"/>
</dbReference>
<dbReference type="PANTHER" id="PTHR33431">
    <property type="entry name" value="ENABLED-LIKE PROTEIN (DUF1635)"/>
    <property type="match status" value="1"/>
</dbReference>
<dbReference type="Pfam" id="PF07795">
    <property type="entry name" value="DUF1635"/>
    <property type="match status" value="2"/>
</dbReference>
<dbReference type="PANTHER" id="PTHR33431:SF3">
    <property type="entry name" value="ENABLED-LIKE PROTEIN (DUF1635)"/>
    <property type="match status" value="1"/>
</dbReference>